<name>A0A8I2B6V4_PLESH</name>
<feature type="non-terminal residue" evidence="1">
    <location>
        <position position="1"/>
    </location>
</feature>
<dbReference type="Proteomes" id="UP000664658">
    <property type="component" value="Unassembled WGS sequence"/>
</dbReference>
<protein>
    <submittedName>
        <fullName evidence="1">Bifunctional metallophosphatase/5'-nucleotidase</fullName>
    </submittedName>
</protein>
<dbReference type="EMBL" id="JAFNAA010000267">
    <property type="protein sequence ID" value="MBO1110068.1"/>
    <property type="molecule type" value="Genomic_DNA"/>
</dbReference>
<accession>A0A8I2B6V4</accession>
<organism evidence="1 2">
    <name type="scientific">Plesiomonas shigelloides</name>
    <name type="common">Aeromonas shigelloides</name>
    <dbReference type="NCBI Taxonomy" id="703"/>
    <lineage>
        <taxon>Bacteria</taxon>
        <taxon>Pseudomonadati</taxon>
        <taxon>Pseudomonadota</taxon>
        <taxon>Gammaproteobacteria</taxon>
        <taxon>Enterobacterales</taxon>
        <taxon>Enterobacteriaceae</taxon>
        <taxon>Plesiomonas</taxon>
    </lineage>
</organism>
<evidence type="ECO:0000313" key="2">
    <source>
        <dbReference type="Proteomes" id="UP000664658"/>
    </source>
</evidence>
<sequence>IEDLSSENSLESLYAPYQKKLRDNANRGVAQLSGRDLVHSDDVKGIPQVQVQDLGISALFREAAVYEESKANVMALGIDNDKAGLDVGSIKAKDIAYHYHSACGEITEYQIYVSDLK</sequence>
<proteinExistence type="predicted"/>
<comment type="caution">
    <text evidence="1">The sequence shown here is derived from an EMBL/GenBank/DDBJ whole genome shotgun (WGS) entry which is preliminary data.</text>
</comment>
<evidence type="ECO:0000313" key="1">
    <source>
        <dbReference type="EMBL" id="MBO1110068.1"/>
    </source>
</evidence>
<reference evidence="1" key="1">
    <citation type="submission" date="2021-03" db="EMBL/GenBank/DDBJ databases">
        <title>Plesiomonas shigelloides zfcc0051, isolated from zebrafish feces.</title>
        <authorList>
            <person name="Vanderhoek Z."/>
            <person name="Gaulke C."/>
        </authorList>
    </citation>
    <scope>NUCLEOTIDE SEQUENCE</scope>
    <source>
        <strain evidence="1">Zfcc0051</strain>
    </source>
</reference>
<gene>
    <name evidence="1" type="ORF">J2R62_18250</name>
</gene>
<dbReference type="AlphaFoldDB" id="A0A8I2B6V4"/>